<dbReference type="InterPro" id="IPR021109">
    <property type="entry name" value="Peptidase_aspartic_dom_sf"/>
</dbReference>
<proteinExistence type="inferred from homology"/>
<dbReference type="FunFam" id="2.40.70.10:FF:000018">
    <property type="entry name" value="Aspartic proteinase-like protein 2"/>
    <property type="match status" value="1"/>
</dbReference>
<keyword evidence="9" id="KW-0472">Membrane</keyword>
<evidence type="ECO:0000256" key="1">
    <source>
        <dbReference type="ARBA" id="ARBA00004370"/>
    </source>
</evidence>
<keyword evidence="3" id="KW-0645">Protease</keyword>
<evidence type="ECO:0000256" key="6">
    <source>
        <dbReference type="ARBA" id="ARBA00022750"/>
    </source>
</evidence>
<dbReference type="PANTHER" id="PTHR13683">
    <property type="entry name" value="ASPARTYL PROTEASES"/>
    <property type="match status" value="1"/>
</dbReference>
<dbReference type="Gene3D" id="2.40.70.10">
    <property type="entry name" value="Acid Proteases"/>
    <property type="match status" value="2"/>
</dbReference>
<protein>
    <submittedName>
        <fullName evidence="14">Aspartic ase 2 isoform X2</fullName>
    </submittedName>
</protein>
<name>A0A8S0VJD7_OLEEU</name>
<dbReference type="OrthoDB" id="2747330at2759"/>
<dbReference type="InterPro" id="IPR001461">
    <property type="entry name" value="Aspartic_peptidase_A1"/>
</dbReference>
<evidence type="ECO:0000256" key="7">
    <source>
        <dbReference type="ARBA" id="ARBA00022801"/>
    </source>
</evidence>
<dbReference type="Gramene" id="OE9A091939T5">
    <property type="protein sequence ID" value="OE9A091939C5"/>
    <property type="gene ID" value="OE9A091939"/>
</dbReference>
<dbReference type="InterPro" id="IPR032861">
    <property type="entry name" value="TAXi_N"/>
</dbReference>
<feature type="signal peptide" evidence="12">
    <location>
        <begin position="1"/>
        <end position="22"/>
    </location>
</feature>
<keyword evidence="7" id="KW-0378">Hydrolase</keyword>
<comment type="similarity">
    <text evidence="2">Belongs to the peptidase A1 family.</text>
</comment>
<dbReference type="GO" id="GO:0016020">
    <property type="term" value="C:membrane"/>
    <property type="evidence" value="ECO:0007669"/>
    <property type="project" value="UniProtKB-SubCell"/>
</dbReference>
<evidence type="ECO:0000256" key="3">
    <source>
        <dbReference type="ARBA" id="ARBA00022670"/>
    </source>
</evidence>
<feature type="active site" evidence="11">
    <location>
        <position position="99"/>
    </location>
</feature>
<dbReference type="GO" id="GO:0006508">
    <property type="term" value="P:proteolysis"/>
    <property type="evidence" value="ECO:0007669"/>
    <property type="project" value="UniProtKB-KW"/>
</dbReference>
<evidence type="ECO:0000256" key="11">
    <source>
        <dbReference type="PIRSR" id="PIRSR601461-1"/>
    </source>
</evidence>
<feature type="active site" evidence="11">
    <location>
        <position position="316"/>
    </location>
</feature>
<evidence type="ECO:0000313" key="14">
    <source>
        <dbReference type="EMBL" id="CAA3032279.1"/>
    </source>
</evidence>
<evidence type="ECO:0000256" key="8">
    <source>
        <dbReference type="ARBA" id="ARBA00022989"/>
    </source>
</evidence>
<evidence type="ECO:0000256" key="2">
    <source>
        <dbReference type="ARBA" id="ARBA00007447"/>
    </source>
</evidence>
<accession>A0A8S0VJD7</accession>
<feature type="domain" description="Peptidase A1" evidence="13">
    <location>
        <begin position="81"/>
        <end position="435"/>
    </location>
</feature>
<feature type="chain" id="PRO_5035807129" evidence="12">
    <location>
        <begin position="23"/>
        <end position="495"/>
    </location>
</feature>
<dbReference type="SUPFAM" id="SSF50630">
    <property type="entry name" value="Acid proteases"/>
    <property type="match status" value="1"/>
</dbReference>
<dbReference type="Pfam" id="PF14543">
    <property type="entry name" value="TAXi_N"/>
    <property type="match status" value="1"/>
</dbReference>
<comment type="caution">
    <text evidence="14">The sequence shown here is derived from an EMBL/GenBank/DDBJ whole genome shotgun (WGS) entry which is preliminary data.</text>
</comment>
<evidence type="ECO:0000259" key="13">
    <source>
        <dbReference type="PROSITE" id="PS51767"/>
    </source>
</evidence>
<gene>
    <name evidence="14" type="ORF">OLEA9_A091939</name>
</gene>
<keyword evidence="5 12" id="KW-0732">Signal</keyword>
<dbReference type="Proteomes" id="UP000594638">
    <property type="component" value="Unassembled WGS sequence"/>
</dbReference>
<keyword evidence="4" id="KW-0812">Transmembrane</keyword>
<organism evidence="14 15">
    <name type="scientific">Olea europaea subsp. europaea</name>
    <dbReference type="NCBI Taxonomy" id="158383"/>
    <lineage>
        <taxon>Eukaryota</taxon>
        <taxon>Viridiplantae</taxon>
        <taxon>Streptophyta</taxon>
        <taxon>Embryophyta</taxon>
        <taxon>Tracheophyta</taxon>
        <taxon>Spermatophyta</taxon>
        <taxon>Magnoliopsida</taxon>
        <taxon>eudicotyledons</taxon>
        <taxon>Gunneridae</taxon>
        <taxon>Pentapetalae</taxon>
        <taxon>asterids</taxon>
        <taxon>lamiids</taxon>
        <taxon>Lamiales</taxon>
        <taxon>Oleaceae</taxon>
        <taxon>Oleeae</taxon>
        <taxon>Olea</taxon>
    </lineage>
</organism>
<dbReference type="PROSITE" id="PS51767">
    <property type="entry name" value="PEPTIDASE_A1"/>
    <property type="match status" value="1"/>
</dbReference>
<sequence>MTPARIQVLVIVVLAVTEVVLGGGGKSVTLALERASHKGAELSQLRNHDLIRHGRILQQRPSGVIDLPVEGTYDPFFVGLYYTRVHLGSPPREFYVQIDTGSDALWVSCISCNGCPTSSGLKIQLEFFDPSTSSTASLISCSDQRCALGAESSDSVCSNQNQCGYKFKYGDGSGASGYYVSDLMHFDTIIGDSSTSNSSAPVVFGCSTSETGDLAKSERAVDGIFGFGQQGISVVSQLFSQGVAPNVFSHCLNGDNGGGGILVLGQIVEPNIVYTPLVPSQPHYNINLQSISVNGQELSIDPSVFATSTNQGTIVDSGTTLAYLAEEAYDPFVTAITQAVSPSVRPLVSNGSPCYLTTSSVSMAFPPVSLNFSGGALMILKPEGYLLQQNSIGGAAVWCIGFQKIQGSGITILGDLVLKNKIVVYDLSNQKIGWTDYDCSSSVNVSTTTDTGKTKFVNAGEIVNSSPTCNYYNPVPTTLVALLLHVLVFGIYTFL</sequence>
<dbReference type="GO" id="GO:0004190">
    <property type="term" value="F:aspartic-type endopeptidase activity"/>
    <property type="evidence" value="ECO:0007669"/>
    <property type="project" value="UniProtKB-KW"/>
</dbReference>
<evidence type="ECO:0000256" key="9">
    <source>
        <dbReference type="ARBA" id="ARBA00023136"/>
    </source>
</evidence>
<keyword evidence="15" id="KW-1185">Reference proteome</keyword>
<dbReference type="Pfam" id="PF14541">
    <property type="entry name" value="TAXi_C"/>
    <property type="match status" value="1"/>
</dbReference>
<evidence type="ECO:0000256" key="12">
    <source>
        <dbReference type="SAM" id="SignalP"/>
    </source>
</evidence>
<dbReference type="EMBL" id="CACTIH010009550">
    <property type="protein sequence ID" value="CAA3032279.1"/>
    <property type="molecule type" value="Genomic_DNA"/>
</dbReference>
<evidence type="ECO:0000313" key="15">
    <source>
        <dbReference type="Proteomes" id="UP000594638"/>
    </source>
</evidence>
<dbReference type="AlphaFoldDB" id="A0A8S0VJD7"/>
<dbReference type="PANTHER" id="PTHR13683:SF375">
    <property type="entry name" value="PEPTIDASE A1 DOMAIN-CONTAINING PROTEIN"/>
    <property type="match status" value="1"/>
</dbReference>
<keyword evidence="6" id="KW-0064">Aspartyl protease</keyword>
<dbReference type="CDD" id="cd05476">
    <property type="entry name" value="pepsin_A_like_plant"/>
    <property type="match status" value="1"/>
</dbReference>
<keyword evidence="10" id="KW-0325">Glycoprotein</keyword>
<dbReference type="InterPro" id="IPR034161">
    <property type="entry name" value="Pepsin-like_plant"/>
</dbReference>
<comment type="subcellular location">
    <subcellularLocation>
        <location evidence="1">Membrane</location>
    </subcellularLocation>
</comment>
<dbReference type="InterPro" id="IPR033121">
    <property type="entry name" value="PEPTIDASE_A1"/>
</dbReference>
<evidence type="ECO:0000256" key="10">
    <source>
        <dbReference type="ARBA" id="ARBA00023180"/>
    </source>
</evidence>
<reference evidence="14 15" key="1">
    <citation type="submission" date="2019-12" db="EMBL/GenBank/DDBJ databases">
        <authorList>
            <person name="Alioto T."/>
            <person name="Alioto T."/>
            <person name="Gomez Garrido J."/>
        </authorList>
    </citation>
    <scope>NUCLEOTIDE SEQUENCE [LARGE SCALE GENOMIC DNA]</scope>
</reference>
<dbReference type="FunFam" id="2.40.70.10:FF:000020">
    <property type="entry name" value="Aspartic proteinase-like protein 2"/>
    <property type="match status" value="1"/>
</dbReference>
<keyword evidence="8" id="KW-1133">Transmembrane helix</keyword>
<evidence type="ECO:0000256" key="5">
    <source>
        <dbReference type="ARBA" id="ARBA00022729"/>
    </source>
</evidence>
<dbReference type="InterPro" id="IPR032799">
    <property type="entry name" value="TAXi_C"/>
</dbReference>
<evidence type="ECO:0000256" key="4">
    <source>
        <dbReference type="ARBA" id="ARBA00022692"/>
    </source>
</evidence>
<dbReference type="PRINTS" id="PR00792">
    <property type="entry name" value="PEPSIN"/>
</dbReference>